<feature type="domain" description="Glycosyl transferase family 1" evidence="4">
    <location>
        <begin position="223"/>
        <end position="389"/>
    </location>
</feature>
<dbReference type="AlphaFoldDB" id="A0A653IFL8"/>
<name>A0A653IFL8_9BACL</name>
<reference evidence="6 7" key="1">
    <citation type="submission" date="2019-10" db="EMBL/GenBank/DDBJ databases">
        <authorList>
            <person name="Karimi E."/>
        </authorList>
    </citation>
    <scope>NUCLEOTIDE SEQUENCE [LARGE SCALE GENOMIC DNA]</scope>
    <source>
        <strain evidence="6">Exiguobacterium sp. 9Y</strain>
    </source>
</reference>
<dbReference type="RefSeq" id="WP_159173858.1">
    <property type="nucleotide sequence ID" value="NZ_LR732312.1"/>
</dbReference>
<gene>
    <name evidence="6" type="ORF">EXIGUO9Y_360335</name>
</gene>
<keyword evidence="3" id="KW-0812">Transmembrane</keyword>
<dbReference type="PANTHER" id="PTHR12526">
    <property type="entry name" value="GLYCOSYLTRANSFERASE"/>
    <property type="match status" value="1"/>
</dbReference>
<evidence type="ECO:0000256" key="3">
    <source>
        <dbReference type="SAM" id="Phobius"/>
    </source>
</evidence>
<feature type="domain" description="Glycosyltransferase subfamily 4-like N-terminal" evidence="5">
    <location>
        <begin position="20"/>
        <end position="208"/>
    </location>
</feature>
<protein>
    <submittedName>
        <fullName evidence="6">Glycosyl transferase family 1</fullName>
    </submittedName>
</protein>
<proteinExistence type="predicted"/>
<evidence type="ECO:0000259" key="4">
    <source>
        <dbReference type="Pfam" id="PF00534"/>
    </source>
</evidence>
<dbReference type="InterPro" id="IPR028098">
    <property type="entry name" value="Glyco_trans_4-like_N"/>
</dbReference>
<keyword evidence="2 6" id="KW-0808">Transferase</keyword>
<evidence type="ECO:0000256" key="2">
    <source>
        <dbReference type="ARBA" id="ARBA00022679"/>
    </source>
</evidence>
<accession>A0A653IFL8</accession>
<keyword evidence="1" id="KW-0328">Glycosyltransferase</keyword>
<feature type="transmembrane region" description="Helical" evidence="3">
    <location>
        <begin position="78"/>
        <end position="101"/>
    </location>
</feature>
<organism evidence="6 7">
    <name type="scientific">Exiguobacterium oxidotolerans</name>
    <dbReference type="NCBI Taxonomy" id="223958"/>
    <lineage>
        <taxon>Bacteria</taxon>
        <taxon>Bacillati</taxon>
        <taxon>Bacillota</taxon>
        <taxon>Bacilli</taxon>
        <taxon>Bacillales</taxon>
        <taxon>Bacillales Family XII. Incertae Sedis</taxon>
        <taxon>Exiguobacterium</taxon>
    </lineage>
</organism>
<evidence type="ECO:0000313" key="6">
    <source>
        <dbReference type="EMBL" id="VWX38058.1"/>
    </source>
</evidence>
<dbReference type="PANTHER" id="PTHR12526:SF629">
    <property type="entry name" value="TEICHURONIC ACID BIOSYNTHESIS GLYCOSYLTRANSFERASE TUAH-RELATED"/>
    <property type="match status" value="1"/>
</dbReference>
<evidence type="ECO:0000256" key="1">
    <source>
        <dbReference type="ARBA" id="ARBA00022676"/>
    </source>
</evidence>
<keyword evidence="3" id="KW-1133">Transmembrane helix</keyword>
<dbReference type="Pfam" id="PF13439">
    <property type="entry name" value="Glyco_transf_4"/>
    <property type="match status" value="1"/>
</dbReference>
<dbReference type="GO" id="GO:0016757">
    <property type="term" value="F:glycosyltransferase activity"/>
    <property type="evidence" value="ECO:0007669"/>
    <property type="project" value="UniProtKB-KW"/>
</dbReference>
<evidence type="ECO:0000259" key="5">
    <source>
        <dbReference type="Pfam" id="PF13439"/>
    </source>
</evidence>
<dbReference type="EMBL" id="CABWKQ010000030">
    <property type="protein sequence ID" value="VWX38058.1"/>
    <property type="molecule type" value="Genomic_DNA"/>
</dbReference>
<dbReference type="Pfam" id="PF00534">
    <property type="entry name" value="Glycos_transf_1"/>
    <property type="match status" value="1"/>
</dbReference>
<dbReference type="InterPro" id="IPR001296">
    <property type="entry name" value="Glyco_trans_1"/>
</dbReference>
<dbReference type="SUPFAM" id="SSF53756">
    <property type="entry name" value="UDP-Glycosyltransferase/glycogen phosphorylase"/>
    <property type="match status" value="1"/>
</dbReference>
<dbReference type="Proteomes" id="UP000439752">
    <property type="component" value="Unassembled WGS sequence"/>
</dbReference>
<evidence type="ECO:0000313" key="7">
    <source>
        <dbReference type="Proteomes" id="UP000439752"/>
    </source>
</evidence>
<keyword evidence="7" id="KW-1185">Reference proteome</keyword>
<keyword evidence="3" id="KW-0472">Membrane</keyword>
<dbReference type="Gene3D" id="3.40.50.2000">
    <property type="entry name" value="Glycogen Phosphorylase B"/>
    <property type="match status" value="2"/>
</dbReference>
<sequence length="419" mass="47436">MKRVGMFVWNTFTNDARVLRECTALADAAYQVDLYCLNDGTLPKIEQHPAGFRILRIDRTPPLAGVLSRFRKRSPITLVAAIGVLVLIPWLIPVLLVLYLLQKSRFLRYAIYNSFGIVRMTRAARQRQYDIMHANDLNTLPQAILAKRQAKVVYDSHEVQTDRTGYGKGQGILERILLRFVDRTMVENDTRADYHQQLYGSRPTVLHNYPFYQKTIPAARSLHTELGLDHAEPILLYQGGIQEGRGLERLIEAMPSVTNGTLLFVGDGKIKTHLQRLAAESSARERIYFIDKVPLNQLPSYTAAATIGFQVLQNVCFNHYSASSNKLFEYMAALVPVVAADLPEIRRVVETEQIGLIVDVESPESIAQAVNRLIADDLLRNQMKSRAEEARRRYNWDEEKQHLLAVYAAVSAGTSLEVN</sequence>